<dbReference type="Gene3D" id="2.50.20.10">
    <property type="entry name" value="Lipoprotein localisation LolA/LolB/LppX"/>
    <property type="match status" value="1"/>
</dbReference>
<comment type="caution">
    <text evidence="2">The sequence shown here is derived from an EMBL/GenBank/DDBJ whole genome shotgun (WGS) entry which is preliminary data.</text>
</comment>
<feature type="signal peptide" evidence="1">
    <location>
        <begin position="1"/>
        <end position="24"/>
    </location>
</feature>
<sequence>MLKFQTKLTALALASLFAVGTAQAAVSAQEAAKLGTSLTEFGAEKAGNAAGTIPAYTGGLTKGPAGYKAGQHLVDPFASEKPLFTITGANAEQYKANLSPGQLEMLKKYPTFKMNVYKTHRSTAYPKKVLDAAKKNAINAKTENGGNSVVGFEQAIPFPIPQNGVEVIWNHLTRYRGGAAKRDFVQVPVERDGSFIINRIEDTLVFPRNLPNFYKAGEDDNINFYFYQILKSPVSVSGNVLLVHDTLDQVTEGRRAWQYNAGQRRVRRAPQVAYDSPGTAADGLRTTDNYDLFNGAPDRYEWKLKGKKEMYIPYNAYKLADNKLTYKQIHQPLHMNPDVLRYELHRVWEVEATLKSDARHIYAKRTFFVNEDNWQASIIDHYDGKGALWRVAEAHNIQYYGEMVPFYAAEALYDLQSGRYLTIGLTNEAAQPFVFDFTPDRADYTPAGLRRLGVQ</sequence>
<dbReference type="EMBL" id="JANKHG010000001">
    <property type="protein sequence ID" value="MCR2745057.1"/>
    <property type="molecule type" value="Genomic_DNA"/>
</dbReference>
<feature type="chain" id="PRO_5046546565" evidence="1">
    <location>
        <begin position="25"/>
        <end position="455"/>
    </location>
</feature>
<organism evidence="2 3">
    <name type="scientific">Limnobacter parvus</name>
    <dbReference type="NCBI Taxonomy" id="2939690"/>
    <lineage>
        <taxon>Bacteria</taxon>
        <taxon>Pseudomonadati</taxon>
        <taxon>Pseudomonadota</taxon>
        <taxon>Betaproteobacteria</taxon>
        <taxon>Burkholderiales</taxon>
        <taxon>Burkholderiaceae</taxon>
        <taxon>Limnobacter</taxon>
    </lineage>
</organism>
<proteinExistence type="predicted"/>
<protein>
    <submittedName>
        <fullName evidence="2">DUF1329 domain-containing protein</fullName>
    </submittedName>
</protein>
<accession>A0ABT1XCP8</accession>
<dbReference type="Proteomes" id="UP001165267">
    <property type="component" value="Unassembled WGS sequence"/>
</dbReference>
<dbReference type="RefSeq" id="WP_257510311.1">
    <property type="nucleotide sequence ID" value="NZ_JANKHG010000001.1"/>
</dbReference>
<dbReference type="CDD" id="cd16329">
    <property type="entry name" value="LolA_like"/>
    <property type="match status" value="1"/>
</dbReference>
<gene>
    <name evidence="2" type="ORF">NSP04_00160</name>
</gene>
<evidence type="ECO:0000313" key="2">
    <source>
        <dbReference type="EMBL" id="MCR2745057.1"/>
    </source>
</evidence>
<keyword evidence="1" id="KW-0732">Signal</keyword>
<dbReference type="InterPro" id="IPR010752">
    <property type="entry name" value="DUF1329"/>
</dbReference>
<dbReference type="Pfam" id="PF07044">
    <property type="entry name" value="DUF1329"/>
    <property type="match status" value="1"/>
</dbReference>
<keyword evidence="3" id="KW-1185">Reference proteome</keyword>
<evidence type="ECO:0000313" key="3">
    <source>
        <dbReference type="Proteomes" id="UP001165267"/>
    </source>
</evidence>
<name>A0ABT1XCP8_9BURK</name>
<evidence type="ECO:0000256" key="1">
    <source>
        <dbReference type="SAM" id="SignalP"/>
    </source>
</evidence>
<reference evidence="2" key="1">
    <citation type="submission" date="2022-07" db="EMBL/GenBank/DDBJ databases">
        <authorList>
            <person name="Xamxidin M."/>
        </authorList>
    </citation>
    <scope>NUCLEOTIDE SEQUENCE</scope>
    <source>
        <strain evidence="2">YS8-69</strain>
    </source>
</reference>